<evidence type="ECO:0000313" key="1">
    <source>
        <dbReference type="EMBL" id="KZP09292.1"/>
    </source>
</evidence>
<gene>
    <name evidence="1" type="ORF">FIBSPDRAFT_900658</name>
</gene>
<name>A0A165Y7Q0_9AGAM</name>
<dbReference type="Proteomes" id="UP000076532">
    <property type="component" value="Unassembled WGS sequence"/>
</dbReference>
<keyword evidence="2" id="KW-1185">Reference proteome</keyword>
<evidence type="ECO:0000313" key="2">
    <source>
        <dbReference type="Proteomes" id="UP000076532"/>
    </source>
</evidence>
<accession>A0A165Y7Q0</accession>
<dbReference type="AlphaFoldDB" id="A0A165Y7Q0"/>
<dbReference type="EMBL" id="KV417704">
    <property type="protein sequence ID" value="KZP09292.1"/>
    <property type="molecule type" value="Genomic_DNA"/>
</dbReference>
<proteinExistence type="predicted"/>
<organism evidence="1 2">
    <name type="scientific">Athelia psychrophila</name>
    <dbReference type="NCBI Taxonomy" id="1759441"/>
    <lineage>
        <taxon>Eukaryota</taxon>
        <taxon>Fungi</taxon>
        <taxon>Dikarya</taxon>
        <taxon>Basidiomycota</taxon>
        <taxon>Agaricomycotina</taxon>
        <taxon>Agaricomycetes</taxon>
        <taxon>Agaricomycetidae</taxon>
        <taxon>Atheliales</taxon>
        <taxon>Atheliaceae</taxon>
        <taxon>Athelia</taxon>
    </lineage>
</organism>
<reference evidence="1 2" key="1">
    <citation type="journal article" date="2016" name="Mol. Biol. Evol.">
        <title>Comparative Genomics of Early-Diverging Mushroom-Forming Fungi Provides Insights into the Origins of Lignocellulose Decay Capabilities.</title>
        <authorList>
            <person name="Nagy L.G."/>
            <person name="Riley R."/>
            <person name="Tritt A."/>
            <person name="Adam C."/>
            <person name="Daum C."/>
            <person name="Floudas D."/>
            <person name="Sun H."/>
            <person name="Yadav J.S."/>
            <person name="Pangilinan J."/>
            <person name="Larsson K.H."/>
            <person name="Matsuura K."/>
            <person name="Barry K."/>
            <person name="Labutti K."/>
            <person name="Kuo R."/>
            <person name="Ohm R.A."/>
            <person name="Bhattacharya S.S."/>
            <person name="Shirouzu T."/>
            <person name="Yoshinaga Y."/>
            <person name="Martin F.M."/>
            <person name="Grigoriev I.V."/>
            <person name="Hibbett D.S."/>
        </authorList>
    </citation>
    <scope>NUCLEOTIDE SEQUENCE [LARGE SCALE GENOMIC DNA]</scope>
    <source>
        <strain evidence="1 2">CBS 109695</strain>
    </source>
</reference>
<protein>
    <submittedName>
        <fullName evidence="1">Uncharacterized protein</fullName>
    </submittedName>
</protein>
<sequence length="449" mass="48841">MIDSEGKTLNVYEYECFILLFEARVGGRAEDSDLNSDARATGPNMWFWRGTFTPCAQKDLDIVHLRNILHRCGCNPGQKPSVKFSRFVPSALGVTADGHEANGGGGGGGRSRPAPLISILYRDNRRKQGVRELDHEAEYGHITRGASASVHSAYAGMFSAQALFNMALEQAGGDHLAAYAKIFSAQALFNMALEQAGGDHLAAYAKIFSSEQTHALHQIALAQADGDRWASRYARLVRRQIEVFDRAVRQEYHWSWVFTVANLLGVPVADAEALLNRSQSGPLQDPRSYPPAPLASYPPAAPVSYPPAAPASYPPAAPVSYPPAAPASYPPAPPALYQHQPAPLSGPISQPPGETFSPASYQPALLPQQWNPTFSPQAMQGHDNQVPEDDGDQVLYTYENEATQQDENQGWWQYSAPGGDNEYEMIPNDGFPIPDNDHQLEADMANGGI</sequence>